<feature type="domain" description="Shikimate dehydrogenase substrate binding N-terminal" evidence="4">
    <location>
        <begin position="8"/>
        <end position="92"/>
    </location>
</feature>
<comment type="caution">
    <text evidence="5">The sequence shown here is derived from an EMBL/GenBank/DDBJ whole genome shotgun (WGS) entry which is preliminary data.</text>
</comment>
<evidence type="ECO:0000259" key="4">
    <source>
        <dbReference type="Pfam" id="PF08501"/>
    </source>
</evidence>
<protein>
    <submittedName>
        <fullName evidence="5">Shikimate dehydrogenase</fullName>
        <ecNumber evidence="5">1.1.1.25</ecNumber>
    </submittedName>
</protein>
<comment type="pathway">
    <text evidence="1">Metabolic intermediate biosynthesis; chorismate biosynthesis; chorismate from D-erythrose 4-phosphate and phosphoenolpyruvate: step 4/7.</text>
</comment>
<name>A0ABT5TAX9_9RHOB</name>
<keyword evidence="3" id="KW-0028">Amino-acid biosynthesis</keyword>
<dbReference type="SUPFAM" id="SSF53223">
    <property type="entry name" value="Aminoacid dehydrogenase-like, N-terminal domain"/>
    <property type="match status" value="1"/>
</dbReference>
<dbReference type="RefSeq" id="WP_274352945.1">
    <property type="nucleotide sequence ID" value="NZ_JAQZSM010000014.1"/>
</dbReference>
<dbReference type="SUPFAM" id="SSF51735">
    <property type="entry name" value="NAD(P)-binding Rossmann-fold domains"/>
    <property type="match status" value="1"/>
</dbReference>
<dbReference type="EMBL" id="JAQZSM010000014">
    <property type="protein sequence ID" value="MDD7972267.1"/>
    <property type="molecule type" value="Genomic_DNA"/>
</dbReference>
<dbReference type="GO" id="GO:0004764">
    <property type="term" value="F:shikimate 3-dehydrogenase (NADP+) activity"/>
    <property type="evidence" value="ECO:0007669"/>
    <property type="project" value="UniProtKB-EC"/>
</dbReference>
<sequence>MTHLRLGLIGDNIGASRAPRFHMLAGKQNGISVTYDRLVPQVMERDFDSLFDHVMAAGYRGINITYPYKERAATRVRIDDPGVRALGAVNTVLFDGEAPRGFNTDHSGFISAWSKVWGNVNPGTTLVIGAGGVGRAISFAIATLGAREIRLADTDLPRANRLAKALTEAFPALDVRVGANAAALAADAQGLVNATPVGMTGHPGTPLPPPAMRGALWAFDAVYTPINTQFLTDATSAGLNTLSGFELFIGQAVDAWNLFSERPIDEARLRADLAAEEIT</sequence>
<keyword evidence="2 5" id="KW-0560">Oxidoreductase</keyword>
<evidence type="ECO:0000256" key="2">
    <source>
        <dbReference type="ARBA" id="ARBA00023002"/>
    </source>
</evidence>
<dbReference type="EC" id="1.1.1.25" evidence="5"/>
<proteinExistence type="predicted"/>
<organism evidence="5 6">
    <name type="scientific">Roseinatronobacter alkalisoli</name>
    <dbReference type="NCBI Taxonomy" id="3028235"/>
    <lineage>
        <taxon>Bacteria</taxon>
        <taxon>Pseudomonadati</taxon>
        <taxon>Pseudomonadota</taxon>
        <taxon>Alphaproteobacteria</taxon>
        <taxon>Rhodobacterales</taxon>
        <taxon>Paracoccaceae</taxon>
        <taxon>Roseinatronobacter</taxon>
    </lineage>
</organism>
<dbReference type="InterPro" id="IPR013708">
    <property type="entry name" value="Shikimate_DH-bd_N"/>
</dbReference>
<dbReference type="PANTHER" id="PTHR21089:SF1">
    <property type="entry name" value="BIFUNCTIONAL 3-DEHYDROQUINATE DEHYDRATASE_SHIKIMATE DEHYDROGENASE, CHLOROPLASTIC"/>
    <property type="match status" value="1"/>
</dbReference>
<evidence type="ECO:0000256" key="3">
    <source>
        <dbReference type="ARBA" id="ARBA00023141"/>
    </source>
</evidence>
<dbReference type="InterPro" id="IPR046346">
    <property type="entry name" value="Aminoacid_DH-like_N_sf"/>
</dbReference>
<keyword evidence="6" id="KW-1185">Reference proteome</keyword>
<dbReference type="Gene3D" id="3.40.50.720">
    <property type="entry name" value="NAD(P)-binding Rossmann-like Domain"/>
    <property type="match status" value="1"/>
</dbReference>
<dbReference type="CDD" id="cd01065">
    <property type="entry name" value="NAD_bind_Shikimate_DH"/>
    <property type="match status" value="1"/>
</dbReference>
<evidence type="ECO:0000313" key="6">
    <source>
        <dbReference type="Proteomes" id="UP001431784"/>
    </source>
</evidence>
<evidence type="ECO:0000313" key="5">
    <source>
        <dbReference type="EMBL" id="MDD7972267.1"/>
    </source>
</evidence>
<dbReference type="NCBIfam" id="NF009201">
    <property type="entry name" value="PRK12549.1"/>
    <property type="match status" value="1"/>
</dbReference>
<dbReference type="Proteomes" id="UP001431784">
    <property type="component" value="Unassembled WGS sequence"/>
</dbReference>
<dbReference type="InterPro" id="IPR036291">
    <property type="entry name" value="NAD(P)-bd_dom_sf"/>
</dbReference>
<dbReference type="InterPro" id="IPR022893">
    <property type="entry name" value="Shikimate_DH_fam"/>
</dbReference>
<accession>A0ABT5TAX9</accession>
<evidence type="ECO:0000256" key="1">
    <source>
        <dbReference type="ARBA" id="ARBA00004871"/>
    </source>
</evidence>
<keyword evidence="3" id="KW-0057">Aromatic amino acid biosynthesis</keyword>
<dbReference type="Pfam" id="PF08501">
    <property type="entry name" value="Shikimate_dh_N"/>
    <property type="match status" value="1"/>
</dbReference>
<reference evidence="5" key="1">
    <citation type="submission" date="2023-02" db="EMBL/GenBank/DDBJ databases">
        <title>Description of Roseinatronobacter alkalisoli sp. nov., an alkaliphilic bacerium isolated from soda soil.</title>
        <authorList>
            <person name="Wei W."/>
        </authorList>
    </citation>
    <scope>NUCLEOTIDE SEQUENCE</scope>
    <source>
        <strain evidence="5">HJB301</strain>
    </source>
</reference>
<dbReference type="Gene3D" id="3.40.50.10860">
    <property type="entry name" value="Leucine Dehydrogenase, chain A, domain 1"/>
    <property type="match status" value="1"/>
</dbReference>
<gene>
    <name evidence="5" type="ORF">PUT78_14265</name>
</gene>
<dbReference type="PANTHER" id="PTHR21089">
    <property type="entry name" value="SHIKIMATE DEHYDROGENASE"/>
    <property type="match status" value="1"/>
</dbReference>